<accession>A0A3A9JXF1</accession>
<dbReference type="PANTHER" id="PTHR34975">
    <property type="entry name" value="SPORE GERMINATION PROTEIN A2"/>
    <property type="match status" value="1"/>
</dbReference>
<feature type="transmembrane region" description="Helical" evidence="8">
    <location>
        <begin position="116"/>
        <end position="138"/>
    </location>
</feature>
<dbReference type="PANTHER" id="PTHR34975:SF2">
    <property type="entry name" value="SPORE GERMINATION PROTEIN A2"/>
    <property type="match status" value="1"/>
</dbReference>
<evidence type="ECO:0000256" key="6">
    <source>
        <dbReference type="ARBA" id="ARBA00022989"/>
    </source>
</evidence>
<feature type="transmembrane region" description="Helical" evidence="8">
    <location>
        <begin position="150"/>
        <end position="172"/>
    </location>
</feature>
<feature type="transmembrane region" description="Helical" evidence="8">
    <location>
        <begin position="88"/>
        <end position="110"/>
    </location>
</feature>
<keyword evidence="6 8" id="KW-1133">Transmembrane helix</keyword>
<feature type="transmembrane region" description="Helical" evidence="8">
    <location>
        <begin position="338"/>
        <end position="356"/>
    </location>
</feature>
<comment type="caution">
    <text evidence="9">The sequence shown here is derived from an EMBL/GenBank/DDBJ whole genome shotgun (WGS) entry which is preliminary data.</text>
</comment>
<organism evidence="9 10">
    <name type="scientific">Salipaludibacillus neizhouensis</name>
    <dbReference type="NCBI Taxonomy" id="885475"/>
    <lineage>
        <taxon>Bacteria</taxon>
        <taxon>Bacillati</taxon>
        <taxon>Bacillota</taxon>
        <taxon>Bacilli</taxon>
        <taxon>Bacillales</taxon>
        <taxon>Bacillaceae</taxon>
    </lineage>
</organism>
<evidence type="ECO:0000256" key="8">
    <source>
        <dbReference type="SAM" id="Phobius"/>
    </source>
</evidence>
<keyword evidence="3" id="KW-0813">Transport</keyword>
<feature type="transmembrane region" description="Helical" evidence="8">
    <location>
        <begin position="12"/>
        <end position="33"/>
    </location>
</feature>
<evidence type="ECO:0000256" key="3">
    <source>
        <dbReference type="ARBA" id="ARBA00022448"/>
    </source>
</evidence>
<feature type="transmembrane region" description="Helical" evidence="8">
    <location>
        <begin position="192"/>
        <end position="210"/>
    </location>
</feature>
<dbReference type="Proteomes" id="UP000281498">
    <property type="component" value="Unassembled WGS sequence"/>
</dbReference>
<feature type="transmembrane region" description="Helical" evidence="8">
    <location>
        <begin position="222"/>
        <end position="242"/>
    </location>
</feature>
<evidence type="ECO:0000313" key="9">
    <source>
        <dbReference type="EMBL" id="RKL64939.1"/>
    </source>
</evidence>
<dbReference type="OrthoDB" id="2380240at2"/>
<dbReference type="EMBL" id="PDOE01000028">
    <property type="protein sequence ID" value="RKL64939.1"/>
    <property type="molecule type" value="Genomic_DNA"/>
</dbReference>
<dbReference type="InterPro" id="IPR004761">
    <property type="entry name" value="Spore_GerAB"/>
</dbReference>
<feature type="transmembrane region" description="Helical" evidence="8">
    <location>
        <begin position="271"/>
        <end position="296"/>
    </location>
</feature>
<comment type="subcellular location">
    <subcellularLocation>
        <location evidence="1">Membrane</location>
        <topology evidence="1">Multi-pass membrane protein</topology>
    </subcellularLocation>
</comment>
<sequence>MVEQNNKENYLVSTFFVFFLIHSSQTGIGLLSFQNTIIENAGHDSWISVIITGLSLHIILWMILKMVSNPTKDLLKIHQISFGEKIGNFLSVIVIGYFLLLALTVFRTYIEVIQVWVFPMIKTWELSLGLACLIIYIITGGFRTLTGLSFLGVVLPSILLLTLYFPLQYANFRNLMPVFNHSILEIAQSSKASSLIFIGFESLLIYFPFIKHPSKSAKWAHGALAFTTFIYLLVTLITFVYFSQGQLKHTLWPTLVMTKIVEMPFIMRFEFIFIFTWLLVILPTVCIPIWCCTRILKKITKIKPRKSLYTIMLFILLCSIFIDDRLKVDALGKFTSEVGFYFIYSYIPLLFIIYSLRKSKFKSSEY</sequence>
<comment type="similarity">
    <text evidence="2">Belongs to the amino acid-polyamine-organocation (APC) superfamily. Spore germination protein (SGP) (TC 2.A.3.9) family.</text>
</comment>
<dbReference type="GO" id="GO:0009847">
    <property type="term" value="P:spore germination"/>
    <property type="evidence" value="ECO:0007669"/>
    <property type="project" value="InterPro"/>
</dbReference>
<dbReference type="Pfam" id="PF03845">
    <property type="entry name" value="Spore_permease"/>
    <property type="match status" value="1"/>
</dbReference>
<evidence type="ECO:0000256" key="5">
    <source>
        <dbReference type="ARBA" id="ARBA00022692"/>
    </source>
</evidence>
<dbReference type="GO" id="GO:0016020">
    <property type="term" value="C:membrane"/>
    <property type="evidence" value="ECO:0007669"/>
    <property type="project" value="UniProtKB-SubCell"/>
</dbReference>
<evidence type="ECO:0000256" key="2">
    <source>
        <dbReference type="ARBA" id="ARBA00007998"/>
    </source>
</evidence>
<evidence type="ECO:0000256" key="7">
    <source>
        <dbReference type="ARBA" id="ARBA00023136"/>
    </source>
</evidence>
<gene>
    <name evidence="9" type="ORF">CR203_23595</name>
</gene>
<reference evidence="9 10" key="1">
    <citation type="submission" date="2017-10" db="EMBL/GenBank/DDBJ databases">
        <title>Bacillus sp. nov., a halophilic bacterium isolated from a Keqin Lake.</title>
        <authorList>
            <person name="Wang H."/>
        </authorList>
    </citation>
    <scope>NUCLEOTIDE SEQUENCE [LARGE SCALE GENOMIC DNA]</scope>
    <source>
        <strain evidence="9 10">KCTC 13187</strain>
    </source>
</reference>
<evidence type="ECO:0000256" key="4">
    <source>
        <dbReference type="ARBA" id="ARBA00022544"/>
    </source>
</evidence>
<keyword evidence="5 8" id="KW-0812">Transmembrane</keyword>
<feature type="transmembrane region" description="Helical" evidence="8">
    <location>
        <begin position="45"/>
        <end position="67"/>
    </location>
</feature>
<keyword evidence="4" id="KW-0309">Germination</keyword>
<dbReference type="NCBIfam" id="TIGR00912">
    <property type="entry name" value="2A0309"/>
    <property type="match status" value="1"/>
</dbReference>
<protein>
    <submittedName>
        <fullName evidence="9">Spore gernimation protein GerB</fullName>
    </submittedName>
</protein>
<evidence type="ECO:0000256" key="1">
    <source>
        <dbReference type="ARBA" id="ARBA00004141"/>
    </source>
</evidence>
<dbReference type="AlphaFoldDB" id="A0A3A9JXF1"/>
<name>A0A3A9JXF1_9BACI</name>
<keyword evidence="7 8" id="KW-0472">Membrane</keyword>
<evidence type="ECO:0000313" key="10">
    <source>
        <dbReference type="Proteomes" id="UP000281498"/>
    </source>
</evidence>
<proteinExistence type="inferred from homology"/>
<feature type="transmembrane region" description="Helical" evidence="8">
    <location>
        <begin position="308"/>
        <end position="326"/>
    </location>
</feature>
<keyword evidence="10" id="KW-1185">Reference proteome</keyword>